<evidence type="ECO:0000256" key="5">
    <source>
        <dbReference type="ARBA" id="ARBA00023180"/>
    </source>
</evidence>
<feature type="domain" description="Chitin-binding type-2" evidence="7">
    <location>
        <begin position="444"/>
        <end position="503"/>
    </location>
</feature>
<keyword evidence="1" id="KW-0147">Chitin-binding</keyword>
<dbReference type="PANTHER" id="PTHR23301:SF0">
    <property type="entry name" value="CHITIN-BINDING TYPE-2 DOMAIN-CONTAINING PROTEIN-RELATED"/>
    <property type="match status" value="1"/>
</dbReference>
<reference evidence="9" key="1">
    <citation type="submission" date="2025-08" db="UniProtKB">
        <authorList>
            <consortium name="RefSeq"/>
        </authorList>
    </citation>
    <scope>IDENTIFICATION</scope>
</reference>
<proteinExistence type="predicted"/>
<name>A0A9W2ZJA8_BIOGL</name>
<feature type="domain" description="Chitin-binding type-2" evidence="7">
    <location>
        <begin position="286"/>
        <end position="352"/>
    </location>
</feature>
<evidence type="ECO:0000256" key="4">
    <source>
        <dbReference type="ARBA" id="ARBA00023157"/>
    </source>
</evidence>
<dbReference type="InterPro" id="IPR036508">
    <property type="entry name" value="Chitin-bd_dom_sf"/>
</dbReference>
<feature type="domain" description="Chitin-binding type-2" evidence="7">
    <location>
        <begin position="572"/>
        <end position="632"/>
    </location>
</feature>
<feature type="region of interest" description="Disordered" evidence="6">
    <location>
        <begin position="140"/>
        <end position="199"/>
    </location>
</feature>
<dbReference type="InterPro" id="IPR051940">
    <property type="entry name" value="Chitin_bind-dev_reg"/>
</dbReference>
<keyword evidence="4" id="KW-1015">Disulfide bond</keyword>
<feature type="compositionally biased region" description="Polar residues" evidence="6">
    <location>
        <begin position="151"/>
        <end position="160"/>
    </location>
</feature>
<dbReference type="InterPro" id="IPR002557">
    <property type="entry name" value="Chitin-bd_dom"/>
</dbReference>
<dbReference type="GO" id="GO:0005576">
    <property type="term" value="C:extracellular region"/>
    <property type="evidence" value="ECO:0007669"/>
    <property type="project" value="InterPro"/>
</dbReference>
<dbReference type="AlphaFoldDB" id="A0A9W2ZJA8"/>
<dbReference type="OrthoDB" id="7250310at2759"/>
<organism evidence="8 9">
    <name type="scientific">Biomphalaria glabrata</name>
    <name type="common">Bloodfluke planorb</name>
    <name type="synonym">Freshwater snail</name>
    <dbReference type="NCBI Taxonomy" id="6526"/>
    <lineage>
        <taxon>Eukaryota</taxon>
        <taxon>Metazoa</taxon>
        <taxon>Spiralia</taxon>
        <taxon>Lophotrochozoa</taxon>
        <taxon>Mollusca</taxon>
        <taxon>Gastropoda</taxon>
        <taxon>Heterobranchia</taxon>
        <taxon>Euthyneura</taxon>
        <taxon>Panpulmonata</taxon>
        <taxon>Hygrophila</taxon>
        <taxon>Lymnaeoidea</taxon>
        <taxon>Planorbidae</taxon>
        <taxon>Biomphalaria</taxon>
    </lineage>
</organism>
<dbReference type="SMART" id="SM00494">
    <property type="entry name" value="ChtBD2"/>
    <property type="match status" value="5"/>
</dbReference>
<keyword evidence="3" id="KW-0677">Repeat</keyword>
<dbReference type="RefSeq" id="XP_055875117.1">
    <property type="nucleotide sequence ID" value="XM_056019142.1"/>
</dbReference>
<evidence type="ECO:0000256" key="6">
    <source>
        <dbReference type="SAM" id="MobiDB-lite"/>
    </source>
</evidence>
<evidence type="ECO:0000313" key="8">
    <source>
        <dbReference type="Proteomes" id="UP001165740"/>
    </source>
</evidence>
<keyword evidence="5" id="KW-0325">Glycoprotein</keyword>
<keyword evidence="2" id="KW-0732">Signal</keyword>
<evidence type="ECO:0000256" key="3">
    <source>
        <dbReference type="ARBA" id="ARBA00022737"/>
    </source>
</evidence>
<dbReference type="PANTHER" id="PTHR23301">
    <property type="entry name" value="CHITIN BINDING PERITROPHIN-A"/>
    <property type="match status" value="1"/>
</dbReference>
<feature type="compositionally biased region" description="Basic and acidic residues" evidence="6">
    <location>
        <begin position="179"/>
        <end position="199"/>
    </location>
</feature>
<feature type="compositionally biased region" description="Basic and acidic residues" evidence="6">
    <location>
        <begin position="161"/>
        <end position="171"/>
    </location>
</feature>
<evidence type="ECO:0000259" key="7">
    <source>
        <dbReference type="PROSITE" id="PS50940"/>
    </source>
</evidence>
<dbReference type="Proteomes" id="UP001165740">
    <property type="component" value="Chromosome 1"/>
</dbReference>
<dbReference type="Gene3D" id="2.170.140.10">
    <property type="entry name" value="Chitin binding domain"/>
    <property type="match status" value="2"/>
</dbReference>
<protein>
    <submittedName>
        <fullName evidence="9">Uncharacterized protein LOC106051861</fullName>
    </submittedName>
</protein>
<evidence type="ECO:0000313" key="9">
    <source>
        <dbReference type="RefSeq" id="XP_055875117.1"/>
    </source>
</evidence>
<accession>A0A9W2ZJA8</accession>
<evidence type="ECO:0000256" key="2">
    <source>
        <dbReference type="ARBA" id="ARBA00022729"/>
    </source>
</evidence>
<dbReference type="GeneID" id="106051861"/>
<keyword evidence="8" id="KW-1185">Reference proteome</keyword>
<dbReference type="Pfam" id="PF01607">
    <property type="entry name" value="CBM_14"/>
    <property type="match status" value="4"/>
</dbReference>
<evidence type="ECO:0000256" key="1">
    <source>
        <dbReference type="ARBA" id="ARBA00022669"/>
    </source>
</evidence>
<dbReference type="PROSITE" id="PS50940">
    <property type="entry name" value="CHIT_BIND_II"/>
    <property type="match status" value="3"/>
</dbReference>
<sequence>MIYPRERVVASVLGVMTLVGPIWLQLQEVQMSSDLEALCDAITDIAWVIDPANVSNTILCVAGYVVPTQSCDQRPKSVGQLRTCLTQTKAINMRFHPKVMDYILRLSDPEIKQSGSDPTPVTTTHHWNQVKVVQFDHSTKRTATTRHRPGQSKQGVTTTQLHKEMTRDRTPKLSHSPHLLKDKTVREENSSEPSAEKEEVTALVTLRDNHEDKSFPDSGKLFWSALWPGKKVETTHASEGVGRPTELSLLINGVKNARDSWLEATRSVDQVSRLSRVTMIEDVFPSHPCLRHRKSLILPHPSRCHWYYDCSQPPSNPVWKTVEPLTLECPYPSLFSETKLTCQAYNEVDCGQRTEYKTPCDYRENTCTVPSCHSCQTHLASCVGLPDGVHPFPGRHWSPWFVQCQGERTMLQGRCDADRAPIFSPDSGQCVSLQWVPKQYGGTRNECQGRKDGYHADETGICHVFFECRSEQFLREYSCPGDANFDPKASQCNSSAVIPPCGPVTSEDVSNIFCTGQQDGFYADLFGRCSLYYECKNFHLRAFLKCAVGAFNPRKHVCDSKLDFHGPCGLRPNPCNGKSDGIYADSTSNCLSSVTCKNGYVSRVEPCPDGLVFDVVTKRCQLPKLAAPPCGIAPTCAGKLDGKYPNEAQGCAHYVKCSNESLVGFGECDITEGGFFFNPVSRECDFPQNICPPCGNNKKLKW</sequence>
<gene>
    <name evidence="9" type="primary">LOC106051861</name>
</gene>
<dbReference type="SUPFAM" id="SSF57625">
    <property type="entry name" value="Invertebrate chitin-binding proteins"/>
    <property type="match status" value="3"/>
</dbReference>
<dbReference type="GO" id="GO:0008061">
    <property type="term" value="F:chitin binding"/>
    <property type="evidence" value="ECO:0007669"/>
    <property type="project" value="UniProtKB-KW"/>
</dbReference>